<proteinExistence type="predicted"/>
<gene>
    <name evidence="1" type="ORF">IQ782_25485</name>
</gene>
<dbReference type="Pfam" id="PF13318">
    <property type="entry name" value="AtzG-like"/>
    <property type="match status" value="1"/>
</dbReference>
<accession>A0ABR9X9C6</accession>
<evidence type="ECO:0000313" key="2">
    <source>
        <dbReference type="Proteomes" id="UP000607796"/>
    </source>
</evidence>
<dbReference type="Proteomes" id="UP000607796">
    <property type="component" value="Unassembled WGS sequence"/>
</dbReference>
<keyword evidence="2" id="KW-1185">Reference proteome</keyword>
<sequence length="70" mass="7415">MTGMGYDAYIDAVSAAMDLPIGPDHRPGTARFLAIAVEMAAILETVDLDDAELVLAPVFRLPDLPEDADA</sequence>
<dbReference type="EMBL" id="JADFFK010000027">
    <property type="protein sequence ID" value="MBE9640209.1"/>
    <property type="molecule type" value="Genomic_DNA"/>
</dbReference>
<organism evidence="1 2">
    <name type="scientific">Salipiger mangrovisoli</name>
    <dbReference type="NCBI Taxonomy" id="2865933"/>
    <lineage>
        <taxon>Bacteria</taxon>
        <taxon>Pseudomonadati</taxon>
        <taxon>Pseudomonadota</taxon>
        <taxon>Alphaproteobacteria</taxon>
        <taxon>Rhodobacterales</taxon>
        <taxon>Roseobacteraceae</taxon>
        <taxon>Salipiger</taxon>
    </lineage>
</organism>
<comment type="caution">
    <text evidence="1">The sequence shown here is derived from an EMBL/GenBank/DDBJ whole genome shotgun (WGS) entry which is preliminary data.</text>
</comment>
<reference evidence="1 2" key="1">
    <citation type="journal article" date="2021" name="Int. J. Syst. Evol. Microbiol.">
        <title>Salipiger mangrovisoli sp. nov., isolated from mangrove soil and the proposal for the reclassification of Paraphaeobacter pallidus as Salipiger pallidus comb. nov.</title>
        <authorList>
            <person name="Du J."/>
            <person name="Liu Y."/>
            <person name="Pei T."/>
            <person name="Deng M.R."/>
            <person name="Zhu H."/>
        </authorList>
    </citation>
    <scope>NUCLEOTIDE SEQUENCE [LARGE SCALE GENOMIC DNA]</scope>
    <source>
        <strain evidence="1 2">6D45A</strain>
    </source>
</reference>
<protein>
    <submittedName>
        <fullName evidence="1">DUF4089 domain-containing protein</fullName>
    </submittedName>
</protein>
<dbReference type="InterPro" id="IPR025148">
    <property type="entry name" value="AtzG-like"/>
</dbReference>
<evidence type="ECO:0000313" key="1">
    <source>
        <dbReference type="EMBL" id="MBE9640209.1"/>
    </source>
</evidence>
<name>A0ABR9X9C6_9RHOB</name>